<evidence type="ECO:0000313" key="3">
    <source>
        <dbReference type="Proteomes" id="UP000268658"/>
    </source>
</evidence>
<feature type="transmembrane region" description="Helical" evidence="1">
    <location>
        <begin position="23"/>
        <end position="45"/>
    </location>
</feature>
<gene>
    <name evidence="2" type="ORF">NCTC10951_01603</name>
</gene>
<keyword evidence="1" id="KW-0472">Membrane</keyword>
<proteinExistence type="predicted"/>
<evidence type="ECO:0000313" key="2">
    <source>
        <dbReference type="EMBL" id="VEI16296.1"/>
    </source>
</evidence>
<keyword evidence="1" id="KW-1133">Transmembrane helix</keyword>
<feature type="transmembrane region" description="Helical" evidence="1">
    <location>
        <begin position="51"/>
        <end position="74"/>
    </location>
</feature>
<sequence>MKLFSKRTSKTASPKSGDRGRKYLPFVMLALTCVAGLSCFLTYYFDNATTSIAFLYFTSIFLHYTVASFHMKAFMRRGRTYWTLQERQITMRCPALLAAYETSFTLLASLTGPLAVFTWSIHTRGDWLGPAGLFILAFKYPPHPRKLRLHNLSLKRITIDRHGIQFTQFDGHTDTILWRAHPRLARLQQGIVVVSFRKRRELKYPISFFPLTFRQLERLLSTFSTDGRLRAKLSGPEALSTVLAVLEPTEEELTDGSWTWSPRTGQDT</sequence>
<protein>
    <submittedName>
        <fullName evidence="2">Uncharacterized protein</fullName>
    </submittedName>
</protein>
<feature type="transmembrane region" description="Helical" evidence="1">
    <location>
        <begin position="95"/>
        <end position="121"/>
    </location>
</feature>
<dbReference type="EMBL" id="LR134477">
    <property type="protein sequence ID" value="VEI16296.1"/>
    <property type="molecule type" value="Genomic_DNA"/>
</dbReference>
<organism evidence="2 3">
    <name type="scientific">Actinomyces viscosus</name>
    <dbReference type="NCBI Taxonomy" id="1656"/>
    <lineage>
        <taxon>Bacteria</taxon>
        <taxon>Bacillati</taxon>
        <taxon>Actinomycetota</taxon>
        <taxon>Actinomycetes</taxon>
        <taxon>Actinomycetales</taxon>
        <taxon>Actinomycetaceae</taxon>
        <taxon>Actinomyces</taxon>
    </lineage>
</organism>
<dbReference type="KEGG" id="avc:NCTC10951_01603"/>
<name>A0A3S4VEE3_ACTVI</name>
<reference evidence="2 3" key="1">
    <citation type="submission" date="2018-12" db="EMBL/GenBank/DDBJ databases">
        <authorList>
            <consortium name="Pathogen Informatics"/>
        </authorList>
    </citation>
    <scope>NUCLEOTIDE SEQUENCE [LARGE SCALE GENOMIC DNA]</scope>
    <source>
        <strain evidence="2 3">NCTC10951</strain>
    </source>
</reference>
<keyword evidence="1" id="KW-0812">Transmembrane</keyword>
<accession>A0A3S4VEE3</accession>
<evidence type="ECO:0000256" key="1">
    <source>
        <dbReference type="SAM" id="Phobius"/>
    </source>
</evidence>
<dbReference type="Proteomes" id="UP000268658">
    <property type="component" value="Chromosome"/>
</dbReference>
<dbReference type="AlphaFoldDB" id="A0A3S4VEE3"/>